<keyword evidence="4" id="KW-1185">Reference proteome</keyword>
<proteinExistence type="predicted"/>
<evidence type="ECO:0000259" key="2">
    <source>
        <dbReference type="Pfam" id="PF14280"/>
    </source>
</evidence>
<name>A0A5C6ELQ1_9BACT</name>
<dbReference type="InterPro" id="IPR025375">
    <property type="entry name" value="DUF4365"/>
</dbReference>
<evidence type="ECO:0000256" key="1">
    <source>
        <dbReference type="SAM" id="MobiDB-lite"/>
    </source>
</evidence>
<reference evidence="3 4" key="1">
    <citation type="submission" date="2019-02" db="EMBL/GenBank/DDBJ databases">
        <title>Deep-cultivation of Planctomycetes and their phenomic and genomic characterization uncovers novel biology.</title>
        <authorList>
            <person name="Wiegand S."/>
            <person name="Jogler M."/>
            <person name="Boedeker C."/>
            <person name="Pinto D."/>
            <person name="Vollmers J."/>
            <person name="Rivas-Marin E."/>
            <person name="Kohn T."/>
            <person name="Peeters S.H."/>
            <person name="Heuer A."/>
            <person name="Rast P."/>
            <person name="Oberbeckmann S."/>
            <person name="Bunk B."/>
            <person name="Jeske O."/>
            <person name="Meyerdierks A."/>
            <person name="Storesund J.E."/>
            <person name="Kallscheuer N."/>
            <person name="Luecker S."/>
            <person name="Lage O.M."/>
            <person name="Pohl T."/>
            <person name="Merkel B.J."/>
            <person name="Hornburger P."/>
            <person name="Mueller R.-W."/>
            <person name="Bruemmer F."/>
            <person name="Labrenz M."/>
            <person name="Spormann A.M."/>
            <person name="Op Den Camp H."/>
            <person name="Overmann J."/>
            <person name="Amann R."/>
            <person name="Jetten M.S.M."/>
            <person name="Mascher T."/>
            <person name="Medema M.H."/>
            <person name="Devos D.P."/>
            <person name="Kaster A.-K."/>
            <person name="Ovreas L."/>
            <person name="Rohde M."/>
            <person name="Galperin M.Y."/>
            <person name="Jogler C."/>
        </authorList>
    </citation>
    <scope>NUCLEOTIDE SEQUENCE [LARGE SCALE GENOMIC DNA]</scope>
    <source>
        <strain evidence="3 4">Poly59</strain>
    </source>
</reference>
<dbReference type="EMBL" id="SJPX01000004">
    <property type="protein sequence ID" value="TWU49320.1"/>
    <property type="molecule type" value="Genomic_DNA"/>
</dbReference>
<protein>
    <recommendedName>
        <fullName evidence="2">DUF4365 domain-containing protein</fullName>
    </recommendedName>
</protein>
<feature type="region of interest" description="Disordered" evidence="1">
    <location>
        <begin position="470"/>
        <end position="495"/>
    </location>
</feature>
<dbReference type="AlphaFoldDB" id="A0A5C6ELQ1"/>
<gene>
    <name evidence="3" type="ORF">Poly59_39340</name>
</gene>
<accession>A0A5C6ELQ1</accession>
<dbReference type="Pfam" id="PF14280">
    <property type="entry name" value="DUF4365"/>
    <property type="match status" value="1"/>
</dbReference>
<sequence length="495" mass="57043">MWPHSVHATTLVNLTKVRYTCRSGAAQESVPESFEGVKATMAKNVPVTKFTELRGLDRISVITHEMNCIFRVISQDDVGIDGEIEVVTPKADGNGFETSGGIIKVQAKSGSSYIKKDHGPTFATPVRIDDLEYWNRCTFPVFFIVYHPDDDALYYKEIKTYIRETADVWQTPLEVVFDKATDIFTADTKENVCEYAAVSPPRISFDQQERLYSNLLPVKRLPKTLTYAKTRRKSATRIREEIKGYKPPFCIHDGRLYTLSDLHHEMNVLREVCDVKTIGQMPFADWLDDFDLRNNLVFMINQLFGNHCHHCGLAYNRDFRRTYFPRETESDADKSFTRTWTSPRTKRDAPPRTVVQFYEYGTFKFWRHLAAEFRFEQFGSKWFLRVTPKFLFTDDGKKVCNPALVGPYTTRLKAMEHNPQVLNHVLFWGQTLANGRPRIEMTLFGETLVVIEPEPATVIADFAIPYDPATHEEEPASPQLTLFGLEDTEDEQDEH</sequence>
<feature type="compositionally biased region" description="Acidic residues" evidence="1">
    <location>
        <begin position="486"/>
        <end position="495"/>
    </location>
</feature>
<evidence type="ECO:0000313" key="3">
    <source>
        <dbReference type="EMBL" id="TWU49320.1"/>
    </source>
</evidence>
<dbReference type="Proteomes" id="UP000317977">
    <property type="component" value="Unassembled WGS sequence"/>
</dbReference>
<feature type="domain" description="DUF4365" evidence="2">
    <location>
        <begin position="61"/>
        <end position="195"/>
    </location>
</feature>
<evidence type="ECO:0000313" key="4">
    <source>
        <dbReference type="Proteomes" id="UP000317977"/>
    </source>
</evidence>
<comment type="caution">
    <text evidence="3">The sequence shown here is derived from an EMBL/GenBank/DDBJ whole genome shotgun (WGS) entry which is preliminary data.</text>
</comment>
<organism evidence="3 4">
    <name type="scientific">Rubripirellula reticaptiva</name>
    <dbReference type="NCBI Taxonomy" id="2528013"/>
    <lineage>
        <taxon>Bacteria</taxon>
        <taxon>Pseudomonadati</taxon>
        <taxon>Planctomycetota</taxon>
        <taxon>Planctomycetia</taxon>
        <taxon>Pirellulales</taxon>
        <taxon>Pirellulaceae</taxon>
        <taxon>Rubripirellula</taxon>
    </lineage>
</organism>
<dbReference type="OrthoDB" id="231948at2"/>